<dbReference type="GO" id="GO:0006397">
    <property type="term" value="P:mRNA processing"/>
    <property type="evidence" value="ECO:0007669"/>
    <property type="project" value="UniProtKB-UniRule"/>
</dbReference>
<comment type="subunit">
    <text evidence="6">Component of the heptameric LSM1-LSM7 complex that forms a seven-membered ring structure with a donut shape.</text>
</comment>
<dbReference type="GO" id="GO:1990904">
    <property type="term" value="C:ribonucleoprotein complex"/>
    <property type="evidence" value="ECO:0007669"/>
    <property type="project" value="UniProtKB-KW"/>
</dbReference>
<dbReference type="InterPro" id="IPR001163">
    <property type="entry name" value="Sm_dom_euk/arc"/>
</dbReference>
<dbReference type="InterPro" id="IPR010920">
    <property type="entry name" value="LSM_dom_sf"/>
</dbReference>
<dbReference type="InterPro" id="IPR034104">
    <property type="entry name" value="Lsm1"/>
</dbReference>
<feature type="domain" description="Sm" evidence="7">
    <location>
        <begin position="36"/>
        <end position="111"/>
    </location>
</feature>
<dbReference type="SMART" id="SM00651">
    <property type="entry name" value="Sm"/>
    <property type="match status" value="1"/>
</dbReference>
<evidence type="ECO:0000256" key="1">
    <source>
        <dbReference type="ARBA" id="ARBA00006850"/>
    </source>
</evidence>
<proteinExistence type="inferred from homology"/>
<keyword evidence="3 6" id="KW-0507">mRNA processing</keyword>
<dbReference type="GO" id="GO:0000290">
    <property type="term" value="P:deadenylation-dependent decapping of nuclear-transcribed mRNA"/>
    <property type="evidence" value="ECO:0007669"/>
    <property type="project" value="TreeGrafter"/>
</dbReference>
<dbReference type="EMBL" id="HG937693">
    <property type="protein sequence ID" value="CDP34343.1"/>
    <property type="molecule type" value="Genomic_DNA"/>
</dbReference>
<organism evidence="8">
    <name type="scientific">Blastobotrys adeninivorans</name>
    <name type="common">Yeast</name>
    <name type="synonym">Arxula adeninivorans</name>
    <dbReference type="NCBI Taxonomy" id="409370"/>
    <lineage>
        <taxon>Eukaryota</taxon>
        <taxon>Fungi</taxon>
        <taxon>Dikarya</taxon>
        <taxon>Ascomycota</taxon>
        <taxon>Saccharomycotina</taxon>
        <taxon>Dipodascomycetes</taxon>
        <taxon>Dipodascales</taxon>
        <taxon>Trichomonascaceae</taxon>
        <taxon>Blastobotrys</taxon>
    </lineage>
</organism>
<dbReference type="GO" id="GO:0000932">
    <property type="term" value="C:P-body"/>
    <property type="evidence" value="ECO:0007669"/>
    <property type="project" value="UniProtKB-SubCell"/>
</dbReference>
<evidence type="ECO:0000256" key="4">
    <source>
        <dbReference type="ARBA" id="ARBA00022884"/>
    </source>
</evidence>
<comment type="subcellular location">
    <subcellularLocation>
        <location evidence="6">Cytoplasm</location>
    </subcellularLocation>
    <subcellularLocation>
        <location evidence="6">Cytoplasm</location>
        <location evidence="6">P-body</location>
    </subcellularLocation>
</comment>
<protein>
    <recommendedName>
        <fullName evidence="6">U6 snRNA-associated Sm-like protein LSm1</fullName>
    </recommendedName>
</protein>
<accession>A0A060T059</accession>
<dbReference type="SUPFAM" id="SSF50182">
    <property type="entry name" value="Sm-like ribonucleoproteins"/>
    <property type="match status" value="1"/>
</dbReference>
<dbReference type="PhylomeDB" id="A0A060T059"/>
<dbReference type="InterPro" id="IPR044642">
    <property type="entry name" value="PTHR15588"/>
</dbReference>
<dbReference type="PANTHER" id="PTHR15588:SF8">
    <property type="entry name" value="U6 SNRNA-ASSOCIATED SM-LIKE PROTEIN LSM1"/>
    <property type="match status" value="1"/>
</dbReference>
<evidence type="ECO:0000313" key="8">
    <source>
        <dbReference type="EMBL" id="CDP34343.1"/>
    </source>
</evidence>
<comment type="function">
    <text evidence="6">Component of the cytoplasmic LSM1-LSM7 complex which is involved in mRNA degradation.</text>
</comment>
<dbReference type="GO" id="GO:1990726">
    <property type="term" value="C:Lsm1-7-Pat1 complex"/>
    <property type="evidence" value="ECO:0007669"/>
    <property type="project" value="TreeGrafter"/>
</dbReference>
<name>A0A060T059_BLAAD</name>
<evidence type="ECO:0000256" key="2">
    <source>
        <dbReference type="ARBA" id="ARBA00022490"/>
    </source>
</evidence>
<dbReference type="CDD" id="cd01728">
    <property type="entry name" value="LSm1"/>
    <property type="match status" value="1"/>
</dbReference>
<dbReference type="Pfam" id="PF01423">
    <property type="entry name" value="LSM"/>
    <property type="match status" value="1"/>
</dbReference>
<dbReference type="GO" id="GO:0003729">
    <property type="term" value="F:mRNA binding"/>
    <property type="evidence" value="ECO:0007669"/>
    <property type="project" value="TreeGrafter"/>
</dbReference>
<reference evidence="8" key="2">
    <citation type="submission" date="2014-06" db="EMBL/GenBank/DDBJ databases">
        <title>The complete genome of Blastobotrys (Arxula) adeninivorans LS3 - a yeast of biotechnological interest.</title>
        <authorList>
            <person name="Kunze G."/>
            <person name="Gaillardin C."/>
            <person name="Czernicka M."/>
            <person name="Durrens P."/>
            <person name="Martin T."/>
            <person name="Boer E."/>
            <person name="Gabaldon T."/>
            <person name="Cruz J."/>
            <person name="Talla E."/>
            <person name="Marck C."/>
            <person name="Goffeau A."/>
            <person name="Barbe V."/>
            <person name="Baret P."/>
            <person name="Baronian K."/>
            <person name="Beier S."/>
            <person name="Bleykasten C."/>
            <person name="Bode R."/>
            <person name="Casaregola S."/>
            <person name="Despons L."/>
            <person name="Fairhead C."/>
            <person name="Giersberg M."/>
            <person name="Gierski P."/>
            <person name="Hahnel U."/>
            <person name="Hartmann A."/>
            <person name="Jankowska D."/>
            <person name="Jubin C."/>
            <person name="Jung P."/>
            <person name="Lafontaine I."/>
            <person name="Leh-Louis V."/>
            <person name="Lemaire M."/>
            <person name="Marcet-Houben M."/>
            <person name="Mascher M."/>
            <person name="Morel G."/>
            <person name="Richard G.-F."/>
            <person name="Riechen J."/>
            <person name="Sacerdot C."/>
            <person name="Sarkar A."/>
            <person name="Savel G."/>
            <person name="Schacherer J."/>
            <person name="Sherman D."/>
            <person name="Straub M.-L."/>
            <person name="Stein N."/>
            <person name="Thierry A."/>
            <person name="Trautwein-Schult A."/>
            <person name="Westhof E."/>
            <person name="Worch S."/>
            <person name="Dujon B."/>
            <person name="Souciet J.-L."/>
            <person name="Wincker P."/>
            <person name="Scholz U."/>
            <person name="Neuveglise N."/>
        </authorList>
    </citation>
    <scope>NUCLEOTIDE SEQUENCE</scope>
    <source>
        <strain evidence="8">LS3</strain>
    </source>
</reference>
<keyword evidence="2 6" id="KW-0963">Cytoplasm</keyword>
<comment type="similarity">
    <text evidence="1 6">Belongs to the snRNP Sm proteins family.</text>
</comment>
<dbReference type="AlphaFoldDB" id="A0A060T059"/>
<evidence type="ECO:0000256" key="5">
    <source>
        <dbReference type="ARBA" id="ARBA00023274"/>
    </source>
</evidence>
<gene>
    <name evidence="6" type="primary">LSM1</name>
    <name evidence="8" type="ORF">GNLVRS02_ARAD1C10208g</name>
</gene>
<evidence type="ECO:0000256" key="6">
    <source>
        <dbReference type="RuleBase" id="RU365047"/>
    </source>
</evidence>
<dbReference type="InterPro" id="IPR047575">
    <property type="entry name" value="Sm"/>
</dbReference>
<keyword evidence="4 6" id="KW-0694">RNA-binding</keyword>
<dbReference type="PROSITE" id="PS52002">
    <property type="entry name" value="SM"/>
    <property type="match status" value="1"/>
</dbReference>
<dbReference type="Gene3D" id="2.30.30.100">
    <property type="match status" value="1"/>
</dbReference>
<reference evidence="8" key="1">
    <citation type="submission" date="2014-02" db="EMBL/GenBank/DDBJ databases">
        <authorList>
            <person name="Genoscope - CEA"/>
        </authorList>
    </citation>
    <scope>NUCLEOTIDE SEQUENCE</scope>
    <source>
        <strain evidence="8">LS3</strain>
    </source>
</reference>
<dbReference type="PANTHER" id="PTHR15588">
    <property type="entry name" value="LSM1"/>
    <property type="match status" value="1"/>
</dbReference>
<evidence type="ECO:0000259" key="7">
    <source>
        <dbReference type="PROSITE" id="PS52002"/>
    </source>
</evidence>
<keyword evidence="5 6" id="KW-0687">Ribonucleoprotein</keyword>
<sequence length="173" mass="19638">MGICLDAKSQSCTNDIMEQRMDPLEDPNLLPSQAFTTAAALLDSVDKKVVVSLRDGRKLFGVLRSFDQFANLVLQDTVERIYVGDTYGEQRHGVFIVRGENVALLGEIDVEKEERAEELQLPGSKTSLRQVPFEEVKKIQKDNLEKGKKRERVVMNTMRSHGFNAETYLDNLY</sequence>
<evidence type="ECO:0000256" key="3">
    <source>
        <dbReference type="ARBA" id="ARBA00022664"/>
    </source>
</evidence>